<keyword evidence="3" id="KW-0274">FAD</keyword>
<evidence type="ECO:0000256" key="3">
    <source>
        <dbReference type="ARBA" id="ARBA00022827"/>
    </source>
</evidence>
<dbReference type="InterPro" id="IPR016169">
    <property type="entry name" value="FAD-bd_PCMH_sub2"/>
</dbReference>
<evidence type="ECO:0000313" key="7">
    <source>
        <dbReference type="Proteomes" id="UP000800093"/>
    </source>
</evidence>
<evidence type="ECO:0000256" key="2">
    <source>
        <dbReference type="ARBA" id="ARBA00022630"/>
    </source>
</evidence>
<keyword evidence="4" id="KW-0560">Oxidoreductase</keyword>
<protein>
    <submittedName>
        <fullName evidence="6">FAD-binding domain-containing protein</fullName>
    </submittedName>
</protein>
<proteinExistence type="inferred from homology"/>
<dbReference type="InterPro" id="IPR006094">
    <property type="entry name" value="Oxid_FAD_bind_N"/>
</dbReference>
<gene>
    <name evidence="6" type="ORF">CC78DRAFT_541880</name>
</gene>
<dbReference type="InterPro" id="IPR050416">
    <property type="entry name" value="FAD-linked_Oxidoreductase"/>
</dbReference>
<keyword evidence="7" id="KW-1185">Reference proteome</keyword>
<dbReference type="SUPFAM" id="SSF56176">
    <property type="entry name" value="FAD-binding/transporter-associated domain-like"/>
    <property type="match status" value="1"/>
</dbReference>
<dbReference type="GO" id="GO:0071949">
    <property type="term" value="F:FAD binding"/>
    <property type="evidence" value="ECO:0007669"/>
    <property type="project" value="InterPro"/>
</dbReference>
<dbReference type="Proteomes" id="UP000800093">
    <property type="component" value="Unassembled WGS sequence"/>
</dbReference>
<dbReference type="OrthoDB" id="415825at2759"/>
<dbReference type="Pfam" id="PF01565">
    <property type="entry name" value="FAD_binding_4"/>
    <property type="match status" value="1"/>
</dbReference>
<evidence type="ECO:0000256" key="4">
    <source>
        <dbReference type="ARBA" id="ARBA00023002"/>
    </source>
</evidence>
<dbReference type="AlphaFoldDB" id="A0A9P4KEI3"/>
<dbReference type="GO" id="GO:0016491">
    <property type="term" value="F:oxidoreductase activity"/>
    <property type="evidence" value="ECO:0007669"/>
    <property type="project" value="UniProtKB-KW"/>
</dbReference>
<dbReference type="Gene3D" id="3.40.462.20">
    <property type="match status" value="1"/>
</dbReference>
<organism evidence="6 7">
    <name type="scientific">Lojkania enalia</name>
    <dbReference type="NCBI Taxonomy" id="147567"/>
    <lineage>
        <taxon>Eukaryota</taxon>
        <taxon>Fungi</taxon>
        <taxon>Dikarya</taxon>
        <taxon>Ascomycota</taxon>
        <taxon>Pezizomycotina</taxon>
        <taxon>Dothideomycetes</taxon>
        <taxon>Pleosporomycetidae</taxon>
        <taxon>Pleosporales</taxon>
        <taxon>Pleosporales incertae sedis</taxon>
        <taxon>Lojkania</taxon>
    </lineage>
</organism>
<evidence type="ECO:0000313" key="6">
    <source>
        <dbReference type="EMBL" id="KAF2267218.1"/>
    </source>
</evidence>
<comment type="similarity">
    <text evidence="1">Belongs to the oxygen-dependent FAD-linked oxidoreductase family.</text>
</comment>
<keyword evidence="2" id="KW-0285">Flavoprotein</keyword>
<dbReference type="PROSITE" id="PS51387">
    <property type="entry name" value="FAD_PCMH"/>
    <property type="match status" value="1"/>
</dbReference>
<accession>A0A9P4KEI3</accession>
<dbReference type="InterPro" id="IPR016166">
    <property type="entry name" value="FAD-bd_PCMH"/>
</dbReference>
<reference evidence="7" key="1">
    <citation type="journal article" date="2020" name="Stud. Mycol.">
        <title>101 Dothideomycetes genomes: A test case for predicting lifestyles and emergence of pathogens.</title>
        <authorList>
            <person name="Haridas S."/>
            <person name="Albert R."/>
            <person name="Binder M."/>
            <person name="Bloem J."/>
            <person name="LaButti K."/>
            <person name="Salamov A."/>
            <person name="Andreopoulos B."/>
            <person name="Baker S."/>
            <person name="Barry K."/>
            <person name="Bills G."/>
            <person name="Bluhm B."/>
            <person name="Cannon C."/>
            <person name="Castanera R."/>
            <person name="Culley D."/>
            <person name="Daum C."/>
            <person name="Ezra D."/>
            <person name="Gonzalez J."/>
            <person name="Henrissat B."/>
            <person name="Kuo A."/>
            <person name="Liang C."/>
            <person name="Lipzen A."/>
            <person name="Lutzoni F."/>
            <person name="Magnuson J."/>
            <person name="Mondo S."/>
            <person name="Nolan M."/>
            <person name="Ohm R."/>
            <person name="Pangilinan J."/>
            <person name="Park H.-J."/>
            <person name="Ramirez L."/>
            <person name="Alfaro M."/>
            <person name="Sun H."/>
            <person name="Tritt A."/>
            <person name="Yoshinaga Y."/>
            <person name="Zwiers L.-H."/>
            <person name="Turgeon B."/>
            <person name="Goodwin S."/>
            <person name="Spatafora J."/>
            <person name="Crous P."/>
            <person name="Grigoriev I."/>
        </authorList>
    </citation>
    <scope>NUCLEOTIDE SEQUENCE [LARGE SCALE GENOMIC DNA]</scope>
    <source>
        <strain evidence="7">CBS 304.66</strain>
    </source>
</reference>
<feature type="domain" description="FAD-binding PCMH-type" evidence="5">
    <location>
        <begin position="36"/>
        <end position="197"/>
    </location>
</feature>
<evidence type="ECO:0000259" key="5">
    <source>
        <dbReference type="PROSITE" id="PS51387"/>
    </source>
</evidence>
<evidence type="ECO:0000256" key="1">
    <source>
        <dbReference type="ARBA" id="ARBA00005466"/>
    </source>
</evidence>
<comment type="caution">
    <text evidence="6">The sequence shown here is derived from an EMBL/GenBank/DDBJ whole genome shotgun (WGS) entry which is preliminary data.</text>
</comment>
<dbReference type="Gene3D" id="3.30.465.10">
    <property type="match status" value="1"/>
</dbReference>
<dbReference type="PANTHER" id="PTHR42973">
    <property type="entry name" value="BINDING OXIDOREDUCTASE, PUTATIVE (AFU_ORTHOLOGUE AFUA_1G17690)-RELATED"/>
    <property type="match status" value="1"/>
</dbReference>
<dbReference type="PANTHER" id="PTHR42973:SF7">
    <property type="entry name" value="FAD-BINDING PCMH-TYPE DOMAIN-CONTAINING PROTEIN"/>
    <property type="match status" value="1"/>
</dbReference>
<name>A0A9P4KEI3_9PLEO</name>
<sequence>MAKQDITTALPPTCKPIVPTPETKTQDVLSRWSDAHVSLPYAIVTPTSTEDIVSTIHFAQSHSLKIVPAAGANGSFIPITSRTIYLDMTSFNKVHLDASRGEVTIGGGATTGTVLQHLAERGWHTVLTNSNAVGVVGAFLGGMSGAVNGIKGFGIDHVTSVTMAIFDAGQAPDWRVLCGAGHGMGVVTSLTLRAWRVDELGLTDGKVWTRKLMFPARAVAEVAELYLALQPPARELTAVMVFLRAPPTAPVPDAPMILLSLSYFGSEGSARRMCVKTYEERYTRKAIMNVTALTKMEDLNAANEPLSARGGFKEYYGCFLEEVSMESIVKSFEEWQKFTAADLKDRGKSFVVIGSWSTDVLVKNEGALGYKTYFNARGRGTFVQATVWYDKWDAKEEADSFGSALVGYLRKEDRQAGRKDFCFANNMIAGHNIYEIYTEEQTRYETGKRYI</sequence>
<dbReference type="InterPro" id="IPR036318">
    <property type="entry name" value="FAD-bd_PCMH-like_sf"/>
</dbReference>
<dbReference type="EMBL" id="ML986593">
    <property type="protein sequence ID" value="KAF2267218.1"/>
    <property type="molecule type" value="Genomic_DNA"/>
</dbReference>